<dbReference type="AlphaFoldDB" id="A0A381VVJ7"/>
<sequence length="38" mass="4412">VDVAKDPDLKKILFKIVVIDDKANHSFFFKRILKLLAI</sequence>
<accession>A0A381VVJ7</accession>
<proteinExistence type="predicted"/>
<dbReference type="EMBL" id="UINC01009906">
    <property type="protein sequence ID" value="SVA44285.1"/>
    <property type="molecule type" value="Genomic_DNA"/>
</dbReference>
<gene>
    <name evidence="1" type="ORF">METZ01_LOCUS97139</name>
</gene>
<reference evidence="1" key="1">
    <citation type="submission" date="2018-05" db="EMBL/GenBank/DDBJ databases">
        <authorList>
            <person name="Lanie J.A."/>
            <person name="Ng W.-L."/>
            <person name="Kazmierczak K.M."/>
            <person name="Andrzejewski T.M."/>
            <person name="Davidsen T.M."/>
            <person name="Wayne K.J."/>
            <person name="Tettelin H."/>
            <person name="Glass J.I."/>
            <person name="Rusch D."/>
            <person name="Podicherti R."/>
            <person name="Tsui H.-C.T."/>
            <person name="Winkler M.E."/>
        </authorList>
    </citation>
    <scope>NUCLEOTIDE SEQUENCE</scope>
</reference>
<feature type="non-terminal residue" evidence="1">
    <location>
        <position position="1"/>
    </location>
</feature>
<name>A0A381VVJ7_9ZZZZ</name>
<evidence type="ECO:0000313" key="1">
    <source>
        <dbReference type="EMBL" id="SVA44285.1"/>
    </source>
</evidence>
<organism evidence="1">
    <name type="scientific">marine metagenome</name>
    <dbReference type="NCBI Taxonomy" id="408172"/>
    <lineage>
        <taxon>unclassified sequences</taxon>
        <taxon>metagenomes</taxon>
        <taxon>ecological metagenomes</taxon>
    </lineage>
</organism>
<protein>
    <submittedName>
        <fullName evidence="1">Uncharacterized protein</fullName>
    </submittedName>
</protein>